<gene>
    <name evidence="8" type="ORF">HNQ53_002756</name>
</gene>
<proteinExistence type="inferred from homology"/>
<dbReference type="InterPro" id="IPR001000">
    <property type="entry name" value="GH10_dom"/>
</dbReference>
<dbReference type="SUPFAM" id="SSF51445">
    <property type="entry name" value="(Trans)glycosidases"/>
    <property type="match status" value="1"/>
</dbReference>
<evidence type="ECO:0000259" key="7">
    <source>
        <dbReference type="PROSITE" id="PS51760"/>
    </source>
</evidence>
<keyword evidence="3 6" id="KW-0326">Glycosidase</keyword>
<dbReference type="SMART" id="SM00633">
    <property type="entry name" value="Glyco_10"/>
    <property type="match status" value="1"/>
</dbReference>
<dbReference type="Proteomes" id="UP000563601">
    <property type="component" value="Unassembled WGS sequence"/>
</dbReference>
<comment type="similarity">
    <text evidence="6">Belongs to the glycosyl hydrolase 10 (cellulase F) family.</text>
</comment>
<dbReference type="AlphaFoldDB" id="A0AA89TMP2"/>
<dbReference type="InterPro" id="IPR031158">
    <property type="entry name" value="GH10_AS"/>
</dbReference>
<dbReference type="InterPro" id="IPR006311">
    <property type="entry name" value="TAT_signal"/>
</dbReference>
<reference evidence="8 9" key="1">
    <citation type="submission" date="2020-08" db="EMBL/GenBank/DDBJ databases">
        <title>Genomic Encyclopedia of Type Strains, Phase IV (KMG-IV): sequencing the most valuable type-strain genomes for metagenomic binning, comparative biology and taxonomic classification.</title>
        <authorList>
            <person name="Goeker M."/>
        </authorList>
    </citation>
    <scope>NUCLEOTIDE SEQUENCE [LARGE SCALE GENOMIC DNA]</scope>
    <source>
        <strain evidence="8 9">DSM 11525</strain>
    </source>
</reference>
<feature type="active site" description="Nucleophile" evidence="5">
    <location>
        <position position="291"/>
    </location>
</feature>
<dbReference type="PANTHER" id="PTHR31490">
    <property type="entry name" value="GLYCOSYL HYDROLASE"/>
    <property type="match status" value="1"/>
</dbReference>
<dbReference type="PRINTS" id="PR00134">
    <property type="entry name" value="GLHYDRLASE10"/>
</dbReference>
<comment type="caution">
    <text evidence="8">The sequence shown here is derived from an EMBL/GenBank/DDBJ whole genome shotgun (WGS) entry which is preliminary data.</text>
</comment>
<dbReference type="PROSITE" id="PS00591">
    <property type="entry name" value="GH10_1"/>
    <property type="match status" value="1"/>
</dbReference>
<dbReference type="InterPro" id="IPR044846">
    <property type="entry name" value="GH10"/>
</dbReference>
<dbReference type="PANTHER" id="PTHR31490:SF90">
    <property type="entry name" value="ENDO-1,4-BETA-XYLANASE A"/>
    <property type="match status" value="1"/>
</dbReference>
<evidence type="ECO:0000256" key="5">
    <source>
        <dbReference type="PROSITE-ProRule" id="PRU10061"/>
    </source>
</evidence>
<dbReference type="EC" id="3.2.1.8" evidence="6"/>
<dbReference type="PROSITE" id="PS51318">
    <property type="entry name" value="TAT"/>
    <property type="match status" value="1"/>
</dbReference>
<protein>
    <recommendedName>
        <fullName evidence="6">Beta-xylanase</fullName>
        <ecNumber evidence="6">3.2.1.8</ecNumber>
    </recommendedName>
</protein>
<dbReference type="RefSeq" id="WP_237567701.1">
    <property type="nucleotide sequence ID" value="NZ_CP047491.1"/>
</dbReference>
<evidence type="ECO:0000256" key="1">
    <source>
        <dbReference type="ARBA" id="ARBA00022801"/>
    </source>
</evidence>
<dbReference type="InterPro" id="IPR017853">
    <property type="entry name" value="GH"/>
</dbReference>
<evidence type="ECO:0000256" key="3">
    <source>
        <dbReference type="ARBA" id="ARBA00023295"/>
    </source>
</evidence>
<dbReference type="EMBL" id="JACHHR010000003">
    <property type="protein sequence ID" value="MBB5212531.1"/>
    <property type="molecule type" value="Genomic_DNA"/>
</dbReference>
<evidence type="ECO:0000256" key="6">
    <source>
        <dbReference type="RuleBase" id="RU361174"/>
    </source>
</evidence>
<evidence type="ECO:0000256" key="4">
    <source>
        <dbReference type="ARBA" id="ARBA00023326"/>
    </source>
</evidence>
<name>A0AA89TMP2_9GAMM</name>
<dbReference type="Gene3D" id="3.20.20.80">
    <property type="entry name" value="Glycosidases"/>
    <property type="match status" value="1"/>
</dbReference>
<keyword evidence="1 6" id="KW-0378">Hydrolase</keyword>
<sequence>MTNSATGKPGGDLNHQRRRFMRTMLSAAAVGLVTGSAMPGRLLAQAASGRSEGTGLAGLLSGDFKLGTALSNTTLLGQNPDIEALVAWEFSAITAENAMKWEEVHPDAETWDWQRADHFVDYGHRNGMYNIGHTLVWHSQIPESVFVDGHGRLRPAADVNKTMETHIATLAGRYRGKIHAWDVVNEAVTDEGQWRESHWYKSQGEDYFSRAFHLAREVDPNAELLYNDYNMTIPAKRDFALAQITKFRSRGMPIHGVGMQAHVHLSDPEIARLEASIETIAAAGLDVHITELDVDVLPQAYDYMGAEISTNFEYSDELNPFAEGLPQNVVDELAARYESLFRLFLKHKDKIRRVSLWGTTDGESWKNDWPVRGRTNYPLLFDRDGNPKQAYRAIAGLKTSVRKSS</sequence>
<feature type="domain" description="GH10" evidence="7">
    <location>
        <begin position="50"/>
        <end position="397"/>
    </location>
</feature>
<organism evidence="8 9">
    <name type="scientific">Microbulbifer hydrolyticus</name>
    <dbReference type="NCBI Taxonomy" id="48074"/>
    <lineage>
        <taxon>Bacteria</taxon>
        <taxon>Pseudomonadati</taxon>
        <taxon>Pseudomonadota</taxon>
        <taxon>Gammaproteobacteria</taxon>
        <taxon>Cellvibrionales</taxon>
        <taxon>Microbulbiferaceae</taxon>
        <taxon>Microbulbifer</taxon>
    </lineage>
</organism>
<accession>A0AA89TMP2</accession>
<dbReference type="Pfam" id="PF00331">
    <property type="entry name" value="Glyco_hydro_10"/>
    <property type="match status" value="1"/>
</dbReference>
<evidence type="ECO:0000256" key="2">
    <source>
        <dbReference type="ARBA" id="ARBA00023277"/>
    </source>
</evidence>
<keyword evidence="2 6" id="KW-0119">Carbohydrate metabolism</keyword>
<dbReference type="GO" id="GO:0031176">
    <property type="term" value="F:endo-1,4-beta-xylanase activity"/>
    <property type="evidence" value="ECO:0007669"/>
    <property type="project" value="UniProtKB-EC"/>
</dbReference>
<comment type="catalytic activity">
    <reaction evidence="6">
        <text>Endohydrolysis of (1-&gt;4)-beta-D-xylosidic linkages in xylans.</text>
        <dbReference type="EC" id="3.2.1.8"/>
    </reaction>
</comment>
<dbReference type="GO" id="GO:0000272">
    <property type="term" value="P:polysaccharide catabolic process"/>
    <property type="evidence" value="ECO:0007669"/>
    <property type="project" value="UniProtKB-KW"/>
</dbReference>
<keyword evidence="4 6" id="KW-0624">Polysaccharide degradation</keyword>
<dbReference type="PROSITE" id="PS51760">
    <property type="entry name" value="GH10_2"/>
    <property type="match status" value="1"/>
</dbReference>
<evidence type="ECO:0000313" key="8">
    <source>
        <dbReference type="EMBL" id="MBB5212531.1"/>
    </source>
</evidence>
<evidence type="ECO:0000313" key="9">
    <source>
        <dbReference type="Proteomes" id="UP000563601"/>
    </source>
</evidence>